<evidence type="ECO:0008006" key="3">
    <source>
        <dbReference type="Google" id="ProtNLM"/>
    </source>
</evidence>
<dbReference type="EMBL" id="JARQZJ010000013">
    <property type="protein sequence ID" value="KAK9872753.1"/>
    <property type="molecule type" value="Genomic_DNA"/>
</dbReference>
<gene>
    <name evidence="1" type="ORF">WA026_019535</name>
</gene>
<name>A0AAW1TQZ7_9CUCU</name>
<organism evidence="1 2">
    <name type="scientific">Henosepilachna vigintioctopunctata</name>
    <dbReference type="NCBI Taxonomy" id="420089"/>
    <lineage>
        <taxon>Eukaryota</taxon>
        <taxon>Metazoa</taxon>
        <taxon>Ecdysozoa</taxon>
        <taxon>Arthropoda</taxon>
        <taxon>Hexapoda</taxon>
        <taxon>Insecta</taxon>
        <taxon>Pterygota</taxon>
        <taxon>Neoptera</taxon>
        <taxon>Endopterygota</taxon>
        <taxon>Coleoptera</taxon>
        <taxon>Polyphaga</taxon>
        <taxon>Cucujiformia</taxon>
        <taxon>Coccinelloidea</taxon>
        <taxon>Coccinellidae</taxon>
        <taxon>Epilachninae</taxon>
        <taxon>Epilachnini</taxon>
        <taxon>Henosepilachna</taxon>
    </lineage>
</organism>
<keyword evidence="2" id="KW-1185">Reference proteome</keyword>
<comment type="caution">
    <text evidence="1">The sequence shown here is derived from an EMBL/GenBank/DDBJ whole genome shotgun (WGS) entry which is preliminary data.</text>
</comment>
<dbReference type="AlphaFoldDB" id="A0AAW1TQZ7"/>
<evidence type="ECO:0000313" key="1">
    <source>
        <dbReference type="EMBL" id="KAK9872753.1"/>
    </source>
</evidence>
<evidence type="ECO:0000313" key="2">
    <source>
        <dbReference type="Proteomes" id="UP001431783"/>
    </source>
</evidence>
<accession>A0AAW1TQZ7</accession>
<proteinExistence type="predicted"/>
<protein>
    <recommendedName>
        <fullName evidence="3">RNA-directed DNA polymerase from mobile element jockey</fullName>
    </recommendedName>
</protein>
<reference evidence="1 2" key="1">
    <citation type="submission" date="2023-03" db="EMBL/GenBank/DDBJ databases">
        <title>Genome insight into feeding habits of ladybird beetles.</title>
        <authorList>
            <person name="Li H.-S."/>
            <person name="Huang Y.-H."/>
            <person name="Pang H."/>
        </authorList>
    </citation>
    <scope>NUCLEOTIDE SEQUENCE [LARGE SCALE GENOMIC DNA]</scope>
    <source>
        <strain evidence="1">SYSU_2023b</strain>
        <tissue evidence="1">Whole body</tissue>
    </source>
</reference>
<sequence length="101" mass="11730">MVNGHEYVLSNINKYEDWSNFREIDMSTLKKYVKKLKKVGGGENGITTDIFRDFIMVAANRILDIVNVSLCYGEFPEEWKMTTVIPVPKNRKLRNAMNLDL</sequence>
<dbReference type="Proteomes" id="UP001431783">
    <property type="component" value="Unassembled WGS sequence"/>
</dbReference>